<dbReference type="EMBL" id="JDST02000038">
    <property type="protein sequence ID" value="KFB77029.1"/>
    <property type="molecule type" value="Genomic_DNA"/>
</dbReference>
<keyword evidence="2" id="KW-1185">Reference proteome</keyword>
<accession>A0A080MID9</accession>
<gene>
    <name evidence="1" type="primary">relA_3</name>
    <name evidence="1" type="ORF">AW06_001877</name>
</gene>
<dbReference type="GO" id="GO:0008728">
    <property type="term" value="F:GTP diphosphokinase activity"/>
    <property type="evidence" value="ECO:0007669"/>
    <property type="project" value="UniProtKB-EC"/>
</dbReference>
<dbReference type="STRING" id="1453999.AW06_001877"/>
<dbReference type="Gene3D" id="1.10.3210.10">
    <property type="entry name" value="Hypothetical protein af1432"/>
    <property type="match status" value="1"/>
</dbReference>
<proteinExistence type="predicted"/>
<dbReference type="Proteomes" id="UP000021315">
    <property type="component" value="Unassembled WGS sequence"/>
</dbReference>
<comment type="caution">
    <text evidence="1">The sequence shown here is derived from an EMBL/GenBank/DDBJ whole genome shotgun (WGS) entry which is preliminary data.</text>
</comment>
<dbReference type="GO" id="GO:0008893">
    <property type="term" value="F:guanosine-3',5'-bis(diphosphate) 3'-diphosphatase activity"/>
    <property type="evidence" value="ECO:0007669"/>
    <property type="project" value="TreeGrafter"/>
</dbReference>
<keyword evidence="1" id="KW-0808">Transferase</keyword>
<dbReference type="PANTHER" id="PTHR46246">
    <property type="entry name" value="GUANOSINE-3',5'-BIS(DIPHOSPHATE) 3'-PYROPHOSPHOHYDROLASE MESH1"/>
    <property type="match status" value="1"/>
</dbReference>
<dbReference type="Pfam" id="PF13328">
    <property type="entry name" value="HD_4"/>
    <property type="match status" value="1"/>
</dbReference>
<dbReference type="SUPFAM" id="SSF109604">
    <property type="entry name" value="HD-domain/PDEase-like"/>
    <property type="match status" value="1"/>
</dbReference>
<evidence type="ECO:0000313" key="2">
    <source>
        <dbReference type="Proteomes" id="UP000021315"/>
    </source>
</evidence>
<dbReference type="EC" id="2.7.6.5" evidence="1"/>
<dbReference type="AlphaFoldDB" id="A0A080MID9"/>
<protein>
    <submittedName>
        <fullName evidence="1">GTP pyrophosphokinase</fullName>
        <ecNumber evidence="1">2.7.6.5</ecNumber>
    </submittedName>
</protein>
<sequence>MLDEARSFALTAHGNQMYGDRPYAFHLEAVVGLLSPYGAEAQIVGYLHDVVEDTKIRESDIRERFGSLIADCVSLLTDAPGANRAERKASTYARLATVSGATELALVVKAADRLANVRSCIADQRHRLWEVYRKEHPCFRQAAYRDGLCDPLWAELDALLEVSSLILPKKSTRV</sequence>
<dbReference type="GO" id="GO:0016301">
    <property type="term" value="F:kinase activity"/>
    <property type="evidence" value="ECO:0007669"/>
    <property type="project" value="UniProtKB-KW"/>
</dbReference>
<name>A0A080MID9_9PROT</name>
<dbReference type="PANTHER" id="PTHR46246:SF1">
    <property type="entry name" value="GUANOSINE-3',5'-BIS(DIPHOSPHATE) 3'-PYROPHOSPHOHYDROLASE MESH1"/>
    <property type="match status" value="1"/>
</dbReference>
<reference evidence="1" key="1">
    <citation type="submission" date="2014-02" db="EMBL/GenBank/DDBJ databases">
        <title>Expanding our view of genomic diversity in Candidatus Accumulibacter clades.</title>
        <authorList>
            <person name="Skennerton C.T."/>
            <person name="Barr J.J."/>
            <person name="Slater F.R."/>
            <person name="Bond P.L."/>
            <person name="Tyson G.W."/>
        </authorList>
    </citation>
    <scope>NUCLEOTIDE SEQUENCE [LARGE SCALE GENOMIC DNA]</scope>
</reference>
<evidence type="ECO:0000313" key="1">
    <source>
        <dbReference type="EMBL" id="KFB77029.1"/>
    </source>
</evidence>
<dbReference type="InterPro" id="IPR052194">
    <property type="entry name" value="MESH1"/>
</dbReference>
<dbReference type="RefSeq" id="WP_034948303.1">
    <property type="nucleotide sequence ID" value="NZ_JDST02000038.1"/>
</dbReference>
<organism evidence="1 2">
    <name type="scientific">Candidatus Accumulibacter cognatus</name>
    <dbReference type="NCBI Taxonomy" id="2954383"/>
    <lineage>
        <taxon>Bacteria</taxon>
        <taxon>Pseudomonadati</taxon>
        <taxon>Pseudomonadota</taxon>
        <taxon>Betaproteobacteria</taxon>
        <taxon>Candidatus Accumulibacter</taxon>
    </lineage>
</organism>